<gene>
    <name evidence="1" type="ORF">CRDW_31800</name>
    <name evidence="2" type="ORF">SAMN05421785_111136</name>
</gene>
<proteinExistence type="predicted"/>
<evidence type="ECO:0000313" key="3">
    <source>
        <dbReference type="Proteomes" id="UP000185781"/>
    </source>
</evidence>
<dbReference type="OrthoDB" id="1450312at2"/>
<evidence type="ECO:0000313" key="2">
    <source>
        <dbReference type="EMBL" id="SIT22064.1"/>
    </source>
</evidence>
<accession>A0A1N7QH24</accession>
<organism evidence="2 3">
    <name type="scientific">Chryseobacterium gambrini</name>
    <dbReference type="NCBI Taxonomy" id="373672"/>
    <lineage>
        <taxon>Bacteria</taxon>
        <taxon>Pseudomonadati</taxon>
        <taxon>Bacteroidota</taxon>
        <taxon>Flavobacteriia</taxon>
        <taxon>Flavobacteriales</taxon>
        <taxon>Weeksellaceae</taxon>
        <taxon>Chryseobacterium group</taxon>
        <taxon>Chryseobacterium</taxon>
    </lineage>
</organism>
<reference evidence="2 3" key="1">
    <citation type="submission" date="2017-01" db="EMBL/GenBank/DDBJ databases">
        <authorList>
            <person name="Mah S.A."/>
            <person name="Swanson W.J."/>
            <person name="Moy G.W."/>
            <person name="Vacquier V.D."/>
        </authorList>
    </citation>
    <scope>NUCLEOTIDE SEQUENCE [LARGE SCALE GENOMIC DNA]</scope>
    <source>
        <strain evidence="2 3">DSM 18014</strain>
    </source>
</reference>
<dbReference type="RefSeq" id="WP_076395221.1">
    <property type="nucleotide sequence ID" value="NZ_AP029022.1"/>
</dbReference>
<dbReference type="AlphaFoldDB" id="A0A1N7QH24"/>
<keyword evidence="4" id="KW-1185">Reference proteome</keyword>
<dbReference type="STRING" id="373672.SAMN05421785_111136"/>
<dbReference type="InterPro" id="IPR058074">
    <property type="entry name" value="Bacteriocin-like"/>
</dbReference>
<dbReference type="Proteomes" id="UP001380186">
    <property type="component" value="Chromosome"/>
</dbReference>
<dbReference type="EMBL" id="AP029022">
    <property type="protein sequence ID" value="BEV05806.1"/>
    <property type="molecule type" value="Genomic_DNA"/>
</dbReference>
<evidence type="ECO:0000313" key="4">
    <source>
        <dbReference type="Proteomes" id="UP001380186"/>
    </source>
</evidence>
<dbReference type="Proteomes" id="UP000185781">
    <property type="component" value="Unassembled WGS sequence"/>
</dbReference>
<protein>
    <submittedName>
        <fullName evidence="2">Uncharacterized protein</fullName>
    </submittedName>
</protein>
<dbReference type="EMBL" id="FTOV01000011">
    <property type="protein sequence ID" value="SIT22064.1"/>
    <property type="molecule type" value="Genomic_DNA"/>
</dbReference>
<sequence length="76" mass="8303">MKNLKKLTRKDLKHVKGSGGGFPGEGLGGSDCGDYFPVDPPMPGQPYNCGCNYLAWCEKMSACVHMNFYSAENCHL</sequence>
<reference evidence="1" key="3">
    <citation type="submission" date="2023-12" db="EMBL/GenBank/DDBJ databases">
        <title>Complete genome sequences of six duckweed-associated bacterial strains for studying community assembly in synthetic plant microbiome.</title>
        <authorList>
            <person name="Ishizawa H."/>
            <person name="Tada M."/>
            <person name="Tashiro Y."/>
            <person name="Kuroda M."/>
            <person name="Inoue D."/>
            <person name="Dohra H."/>
            <person name="Futamata H."/>
            <person name="Ike M."/>
        </authorList>
    </citation>
    <scope>NUCLEOTIDE SEQUENCE</scope>
    <source>
        <strain evidence="1">DW100</strain>
    </source>
</reference>
<reference evidence="1 4" key="2">
    <citation type="journal article" date="2020" name="Microbes Environ.">
        <title>Synthetic bacterial community of duckweed: a simple and stable system to study plant-microbe interactions.</title>
        <authorList>
            <person name="Ishizawa H."/>
            <person name="Tada M."/>
            <person name="Kuroda M."/>
            <person name="Inoue D."/>
            <person name="Futamata H."/>
            <person name="Ike M."/>
        </authorList>
    </citation>
    <scope>NUCLEOTIDE SEQUENCE [LARGE SCALE GENOMIC DNA]</scope>
    <source>
        <strain evidence="1 4">DW100</strain>
    </source>
</reference>
<name>A0A1N7QH24_9FLAO</name>
<dbReference type="NCBIfam" id="NF047798">
    <property type="entry name" value="leader_Chryseo"/>
    <property type="match status" value="1"/>
</dbReference>
<evidence type="ECO:0000313" key="1">
    <source>
        <dbReference type="EMBL" id="BEV05806.1"/>
    </source>
</evidence>